<dbReference type="Proteomes" id="UP000601522">
    <property type="component" value="Unassembled WGS sequence"/>
</dbReference>
<name>A0A926F0B3_9FIRM</name>
<keyword evidence="4" id="KW-1185">Reference proteome</keyword>
<proteinExistence type="predicted"/>
<dbReference type="AlphaFoldDB" id="A0A926F0B3"/>
<evidence type="ECO:0000313" key="4">
    <source>
        <dbReference type="Proteomes" id="UP000601522"/>
    </source>
</evidence>
<evidence type="ECO:0000313" key="3">
    <source>
        <dbReference type="EMBL" id="MBC8590792.1"/>
    </source>
</evidence>
<keyword evidence="1" id="KW-0812">Transmembrane</keyword>
<feature type="transmembrane region" description="Helical" evidence="1">
    <location>
        <begin position="20"/>
        <end position="39"/>
    </location>
</feature>
<evidence type="ECO:0000259" key="2">
    <source>
        <dbReference type="Pfam" id="PF14317"/>
    </source>
</evidence>
<evidence type="ECO:0000256" key="1">
    <source>
        <dbReference type="SAM" id="Phobius"/>
    </source>
</evidence>
<dbReference type="InterPro" id="IPR025588">
    <property type="entry name" value="YcxB-like_C"/>
</dbReference>
<reference evidence="3 4" key="1">
    <citation type="submission" date="2020-08" db="EMBL/GenBank/DDBJ databases">
        <title>Genome public.</title>
        <authorList>
            <person name="Liu C."/>
            <person name="Sun Q."/>
        </authorList>
    </citation>
    <scope>NUCLEOTIDE SEQUENCE [LARGE SCALE GENOMIC DNA]</scope>
    <source>
        <strain evidence="3 4">NSJ-26</strain>
    </source>
</reference>
<dbReference type="Pfam" id="PF14317">
    <property type="entry name" value="YcxB"/>
    <property type="match status" value="1"/>
</dbReference>
<dbReference type="EMBL" id="JACRTK010000002">
    <property type="protein sequence ID" value="MBC8590792.1"/>
    <property type="molecule type" value="Genomic_DNA"/>
</dbReference>
<protein>
    <submittedName>
        <fullName evidence="3">YcxB family protein</fullName>
    </submittedName>
</protein>
<sequence length="162" mass="19215">MTKEDYKRFLYIATFRKNKYTIPILGLISFVGSVIIAFNSGNFSFIGFIVGWPLLFGLTIMVIMFKIERKNTQRIKTDKTGTFDSIYILEFYDDKILMENDFLKSKGQIMYNQFYFLMESKEYFIFYLTGNQASLIRKKDINNLAEFKEFILGKFKGKYKMI</sequence>
<organism evidence="3 4">
    <name type="scientific">Wansuia hejianensis</name>
    <dbReference type="NCBI Taxonomy" id="2763667"/>
    <lineage>
        <taxon>Bacteria</taxon>
        <taxon>Bacillati</taxon>
        <taxon>Bacillota</taxon>
        <taxon>Clostridia</taxon>
        <taxon>Lachnospirales</taxon>
        <taxon>Lachnospiraceae</taxon>
        <taxon>Wansuia</taxon>
    </lineage>
</organism>
<comment type="caution">
    <text evidence="3">The sequence shown here is derived from an EMBL/GenBank/DDBJ whole genome shotgun (WGS) entry which is preliminary data.</text>
</comment>
<feature type="transmembrane region" description="Helical" evidence="1">
    <location>
        <begin position="45"/>
        <end position="65"/>
    </location>
</feature>
<gene>
    <name evidence="3" type="ORF">H8689_06550</name>
</gene>
<keyword evidence="1" id="KW-0472">Membrane</keyword>
<feature type="domain" description="YcxB-like C-terminal" evidence="2">
    <location>
        <begin position="91"/>
        <end position="151"/>
    </location>
</feature>
<keyword evidence="1" id="KW-1133">Transmembrane helix</keyword>
<accession>A0A926F0B3</accession>